<sequence>MTAMLPDWTTACPDWADRIVKGQSLMPCKPLFQDVADVALRTFNSLKVVDVLDSPEMGEIVRKWVTEFVAAIFGAYDKKSKRRLINEFFLLIPKKNTKSTIAAFIMLTAFILNSRLSAELIILAPTKEVADNSFNPIRDAIKADPELDEMMTISEHTKTITHQGTQATLKVVAADDKSTGGKKASWILVDELHLFQTMSNAGSMFREATGGLASRHEGCLIWLSTQSKEPPCGVFKSKLDYARDVRDGKIINKKFLPLIYEFPDEMIESEAYKDPANFHIPNPNFGTSVDPEQLLDDFEKAKYAGEDDLKDFYAKRLNVQIGMNLRANRWAGADFWEKKEVVFDLDYLIEQSECITVGFDGGGLDDLFSMYAIGRDKKYHTLWRGWSKSWLHPIALERRKENKQRMDDFIAAGELVIVENIGDDVAQAGVIAKRIFDTGKMPKQGFGLDRLGMPSLVDGLLESGIPETALIAVKQGFELSGYGMTLERKLAAGTFIPAKQELVKWAVGNAKGKISGNALMVTKQESGKGKIDPVIAMFNAAALMSSNPEPANRVDIDEYLEDVVIA</sequence>
<feature type="domain" description="Terminase large subunit-like endonuclease" evidence="2">
    <location>
        <begin position="261"/>
        <end position="541"/>
    </location>
</feature>
<name>A0A1L5TSE6_ACIBA</name>
<dbReference type="AlphaFoldDB" id="A0A1L5TSE6"/>
<dbReference type="Pfam" id="PF03354">
    <property type="entry name" value="TerL_ATPase"/>
    <property type="match status" value="1"/>
</dbReference>
<dbReference type="RefSeq" id="WP_049594834.1">
    <property type="nucleotide sequence ID" value="NZ_CAUZGM010000002.1"/>
</dbReference>
<dbReference type="EMBL" id="CP018664">
    <property type="protein sequence ID" value="APP32179.1"/>
    <property type="molecule type" value="Genomic_DNA"/>
</dbReference>
<dbReference type="Proteomes" id="UP000072389">
    <property type="component" value="Chromosome"/>
</dbReference>
<reference evidence="3 4" key="1">
    <citation type="journal article" date="2014" name="Antimicrob. Agents Chemother.">
        <title>Triclosan can select for an AdeIJK-overexpressing mutant of Acinetobacter baumannii ATCC 17978 that displays reduced susceptibility to multiple antibiotics.</title>
        <authorList>
            <person name="Fernando D.M."/>
            <person name="Xu W."/>
            <person name="Loewen P.C."/>
            <person name="Zhanel G.G."/>
            <person name="Kumar A."/>
        </authorList>
    </citation>
    <scope>NUCLEOTIDE SEQUENCE [LARGE SCALE GENOMIC DNA]</scope>
    <source>
        <strain evidence="4">ATCC 17978</strain>
    </source>
</reference>
<dbReference type="Gene3D" id="3.40.50.300">
    <property type="entry name" value="P-loop containing nucleotide triphosphate hydrolases"/>
    <property type="match status" value="1"/>
</dbReference>
<evidence type="ECO:0000259" key="2">
    <source>
        <dbReference type="Pfam" id="PF20441"/>
    </source>
</evidence>
<dbReference type="PANTHER" id="PTHR41287:SF1">
    <property type="entry name" value="PROTEIN YMFN"/>
    <property type="match status" value="1"/>
</dbReference>
<dbReference type="InterPro" id="IPR005021">
    <property type="entry name" value="Terminase_largesu-like"/>
</dbReference>
<evidence type="ECO:0000313" key="4">
    <source>
        <dbReference type="Proteomes" id="UP000072389"/>
    </source>
</evidence>
<dbReference type="InterPro" id="IPR027417">
    <property type="entry name" value="P-loop_NTPase"/>
</dbReference>
<accession>A0A1L5TSE6</accession>
<organism evidence="3 4">
    <name type="scientific">Acinetobacter baumannii</name>
    <dbReference type="NCBI Taxonomy" id="470"/>
    <lineage>
        <taxon>Bacteria</taxon>
        <taxon>Pseudomonadati</taxon>
        <taxon>Pseudomonadota</taxon>
        <taxon>Gammaproteobacteria</taxon>
        <taxon>Moraxellales</taxon>
        <taxon>Moraxellaceae</taxon>
        <taxon>Acinetobacter</taxon>
        <taxon>Acinetobacter calcoaceticus/baumannii complex</taxon>
    </lineage>
</organism>
<dbReference type="InterPro" id="IPR046462">
    <property type="entry name" value="TerL_nuclease"/>
</dbReference>
<dbReference type="InterPro" id="IPR046461">
    <property type="entry name" value="TerL_ATPase"/>
</dbReference>
<dbReference type="GO" id="GO:0004519">
    <property type="term" value="F:endonuclease activity"/>
    <property type="evidence" value="ECO:0007669"/>
    <property type="project" value="InterPro"/>
</dbReference>
<protein>
    <submittedName>
        <fullName evidence="3">Terminase</fullName>
    </submittedName>
</protein>
<proteinExistence type="predicted"/>
<dbReference type="Pfam" id="PF20441">
    <property type="entry name" value="TerL_nuclease"/>
    <property type="match status" value="1"/>
</dbReference>
<feature type="domain" description="Terminase large subunit-like ATPase" evidence="1">
    <location>
        <begin position="68"/>
        <end position="197"/>
    </location>
</feature>
<dbReference type="PANTHER" id="PTHR41287">
    <property type="match status" value="1"/>
</dbReference>
<evidence type="ECO:0000259" key="1">
    <source>
        <dbReference type="Pfam" id="PF03354"/>
    </source>
</evidence>
<evidence type="ECO:0000313" key="3">
    <source>
        <dbReference type="EMBL" id="APP32179.1"/>
    </source>
</evidence>
<gene>
    <name evidence="3" type="ORF">AUO97_15610</name>
</gene>